<dbReference type="AlphaFoldDB" id="B6U3B1"/>
<reference evidence="1" key="1">
    <citation type="journal article" date="2009" name="Plant Mol. Biol.">
        <title>Insights into corn genes derived from large-scale cDNA sequencing.</title>
        <authorList>
            <person name="Alexandrov N.N."/>
            <person name="Brover V.V."/>
            <person name="Freidin S."/>
            <person name="Troukhan M.E."/>
            <person name="Tatarinova T.V."/>
            <person name="Zhang H."/>
            <person name="Swaller T.J."/>
            <person name="Lu Y.P."/>
            <person name="Bouck J."/>
            <person name="Flavell R.B."/>
            <person name="Feldmann K.A."/>
        </authorList>
    </citation>
    <scope>NUCLEOTIDE SEQUENCE</scope>
</reference>
<proteinExistence type="evidence at transcript level"/>
<organism evidence="1">
    <name type="scientific">Zea mays</name>
    <name type="common">Maize</name>
    <dbReference type="NCBI Taxonomy" id="4577"/>
    <lineage>
        <taxon>Eukaryota</taxon>
        <taxon>Viridiplantae</taxon>
        <taxon>Streptophyta</taxon>
        <taxon>Embryophyta</taxon>
        <taxon>Tracheophyta</taxon>
        <taxon>Spermatophyta</taxon>
        <taxon>Magnoliopsida</taxon>
        <taxon>Liliopsida</taxon>
        <taxon>Poales</taxon>
        <taxon>Poaceae</taxon>
        <taxon>PACMAD clade</taxon>
        <taxon>Panicoideae</taxon>
        <taxon>Andropogonodae</taxon>
        <taxon>Andropogoneae</taxon>
        <taxon>Tripsacinae</taxon>
        <taxon>Zea</taxon>
    </lineage>
</organism>
<evidence type="ECO:0000313" key="1">
    <source>
        <dbReference type="EMBL" id="ACG43844.1"/>
    </source>
</evidence>
<accession>B6U3B1</accession>
<sequence length="108" mass="10845">MDGNGSSLACFARNPLTASLNVPAAPQSPAAGNLAKSLASTRALALFSGRPLTTISPSAAVVRSPQICNAPSSSSSSINRIGTQVRVCGGGGSCEITRRMVMGSIPSR</sequence>
<dbReference type="EMBL" id="EU971726">
    <property type="protein sequence ID" value="ACG43844.1"/>
    <property type="molecule type" value="mRNA"/>
</dbReference>
<name>B6U3B1_MAIZE</name>
<protein>
    <submittedName>
        <fullName evidence="1">Uncharacterized protein</fullName>
    </submittedName>
</protein>